<keyword evidence="2" id="KW-1185">Reference proteome</keyword>
<dbReference type="RefSeq" id="WP_168885457.1">
    <property type="nucleotide sequence ID" value="NZ_JABAIL010000014.1"/>
</dbReference>
<dbReference type="InterPro" id="IPR050583">
    <property type="entry name" value="Mycobacterial_A85_antigen"/>
</dbReference>
<dbReference type="Pfam" id="PF00756">
    <property type="entry name" value="Esterase"/>
    <property type="match status" value="1"/>
</dbReference>
<sequence length="322" mass="36791">MKRILLYLLVMVVGLSCSKPQKSQSEKKLGLGAADASKMPKLAAGKIDRIPDFQSKYIDSRSVDVYLPDGYSKENKYAVLYMHDGLMLFDSTVTWNKQEWMVDEHITNLLKEKKIEDVIVVAVPNNGKYRSSEYLPQEAISGLDDELLIKIKDKRLAGKMISNNYLKFLTSELKPYIDSNYSTYTDREHTFVMGSSMGGLISLYAICEYPEVFGGAGCLSTHWPMVYAEAFTADENKKITDGIINYTKTHLPDPKTHKIYFDYGTETLDSQYEPYQLRIDEVMKEKGFSSSNWITKKFEGQNHSERAWQSRLDIPLVFLLGK</sequence>
<dbReference type="InterPro" id="IPR029058">
    <property type="entry name" value="AB_hydrolase_fold"/>
</dbReference>
<accession>A0A7X8SR41</accession>
<name>A0A7X8SR41_9BACT</name>
<organism evidence="1 2">
    <name type="scientific">Flammeovirga agarivorans</name>
    <dbReference type="NCBI Taxonomy" id="2726742"/>
    <lineage>
        <taxon>Bacteria</taxon>
        <taxon>Pseudomonadati</taxon>
        <taxon>Bacteroidota</taxon>
        <taxon>Cytophagia</taxon>
        <taxon>Cytophagales</taxon>
        <taxon>Flammeovirgaceae</taxon>
        <taxon>Flammeovirga</taxon>
    </lineage>
</organism>
<dbReference type="InterPro" id="IPR000801">
    <property type="entry name" value="Esterase-like"/>
</dbReference>
<dbReference type="SUPFAM" id="SSF53474">
    <property type="entry name" value="alpha/beta-Hydrolases"/>
    <property type="match status" value="1"/>
</dbReference>
<dbReference type="Gene3D" id="3.40.50.1820">
    <property type="entry name" value="alpha/beta hydrolase"/>
    <property type="match status" value="1"/>
</dbReference>
<proteinExistence type="predicted"/>
<dbReference type="PROSITE" id="PS51257">
    <property type="entry name" value="PROKAR_LIPOPROTEIN"/>
    <property type="match status" value="1"/>
</dbReference>
<comment type="caution">
    <text evidence="1">The sequence shown here is derived from an EMBL/GenBank/DDBJ whole genome shotgun (WGS) entry which is preliminary data.</text>
</comment>
<keyword evidence="1" id="KW-0378">Hydrolase</keyword>
<gene>
    <name evidence="1" type="ORF">HGP29_26320</name>
</gene>
<dbReference type="EMBL" id="JABAIL010000014">
    <property type="protein sequence ID" value="NLR94749.1"/>
    <property type="molecule type" value="Genomic_DNA"/>
</dbReference>
<dbReference type="PANTHER" id="PTHR48098">
    <property type="entry name" value="ENTEROCHELIN ESTERASE-RELATED"/>
    <property type="match status" value="1"/>
</dbReference>
<dbReference type="AlphaFoldDB" id="A0A7X8SR41"/>
<reference evidence="1 2" key="1">
    <citation type="submission" date="2020-04" db="EMBL/GenBank/DDBJ databases">
        <title>Flammeovirga sp. SR4, a novel species isolated from seawater.</title>
        <authorList>
            <person name="Wang X."/>
        </authorList>
    </citation>
    <scope>NUCLEOTIDE SEQUENCE [LARGE SCALE GENOMIC DNA]</scope>
    <source>
        <strain evidence="1 2">SR4</strain>
    </source>
</reference>
<dbReference type="GO" id="GO:0016787">
    <property type="term" value="F:hydrolase activity"/>
    <property type="evidence" value="ECO:0007669"/>
    <property type="project" value="UniProtKB-KW"/>
</dbReference>
<dbReference type="Proteomes" id="UP000585050">
    <property type="component" value="Unassembled WGS sequence"/>
</dbReference>
<protein>
    <submittedName>
        <fullName evidence="1">Alpha/beta hydrolase</fullName>
    </submittedName>
</protein>
<evidence type="ECO:0000313" key="2">
    <source>
        <dbReference type="Proteomes" id="UP000585050"/>
    </source>
</evidence>
<dbReference type="PANTHER" id="PTHR48098:SF6">
    <property type="entry name" value="FERRI-BACILLIBACTIN ESTERASE BESA"/>
    <property type="match status" value="1"/>
</dbReference>
<evidence type="ECO:0000313" key="1">
    <source>
        <dbReference type="EMBL" id="NLR94749.1"/>
    </source>
</evidence>